<organism evidence="4 5">
    <name type="scientific">Candidatus Fimicola merdigallinarum</name>
    <dbReference type="NCBI Taxonomy" id="2840819"/>
    <lineage>
        <taxon>Bacteria</taxon>
        <taxon>Bacillati</taxon>
        <taxon>Bacillota</taxon>
        <taxon>Clostridia</taxon>
        <taxon>Lachnospirales</taxon>
        <taxon>Lachnospiraceae</taxon>
        <taxon>Lachnospiraceae incertae sedis</taxon>
        <taxon>Candidatus Fimicola</taxon>
    </lineage>
</organism>
<feature type="domain" description="SLH" evidence="3">
    <location>
        <begin position="79"/>
        <end position="142"/>
    </location>
</feature>
<dbReference type="SUPFAM" id="SSF55797">
    <property type="entry name" value="PR-1-like"/>
    <property type="match status" value="1"/>
</dbReference>
<proteinExistence type="predicted"/>
<dbReference type="InterPro" id="IPR014044">
    <property type="entry name" value="CAP_dom"/>
</dbReference>
<evidence type="ECO:0000259" key="3">
    <source>
        <dbReference type="PROSITE" id="PS51272"/>
    </source>
</evidence>
<dbReference type="InterPro" id="IPR035940">
    <property type="entry name" value="CAP_sf"/>
</dbReference>
<dbReference type="Pfam" id="PF00188">
    <property type="entry name" value="CAP"/>
    <property type="match status" value="1"/>
</dbReference>
<reference evidence="4" key="1">
    <citation type="submission" date="2020-10" db="EMBL/GenBank/DDBJ databases">
        <authorList>
            <person name="Gilroy R."/>
        </authorList>
    </citation>
    <scope>NUCLEOTIDE SEQUENCE</scope>
    <source>
        <strain evidence="4">F6-4510</strain>
    </source>
</reference>
<dbReference type="InterPro" id="IPR029410">
    <property type="entry name" value="CAP_assoc"/>
</dbReference>
<sequence>MKKTVQGATVLFLSMSFCFNTAFAEINTNAHSWAVEYVKKSVELGIMPSEFAYNATAGLTREELCIMAINFYKAKTGKNITVSAKSPFTDAKRTEILQAYELGIMNGTGNNKFEPKKIVNREQLAMVIMRTLKACGMDSVPKTNSKTFNDMDKVGKYAIEGINFVTSTGIMNGSNNSINPLGNVTKEQASTVFMNAYNLTIKKSVVINNKTLNIGDNVSTLTSKFGLPDRVDSSIYGYQRYVYNKDYNNLFMVGVSNGVVVDVCLFGKASGYGNFLIGSAFNSNGVSYDYDKNTGRAILQDTFNNINIYYDSTTKNIHCMKISDKKATPSVNVLNYNSKLENDIELEIFDIINSERAKLGLQPLNWDIRLQASSENHSKDMARNRYVGYNNKDGKTPFERMSQAGMQFKFASETIAMVPGDSIDIMGDFMTNVAKKGNILSKSIDNVGVGVSAQSLNLYVTVDMCK</sequence>
<accession>A0A9D9H3J7</accession>
<dbReference type="PROSITE" id="PS51272">
    <property type="entry name" value="SLH"/>
    <property type="match status" value="2"/>
</dbReference>
<dbReference type="AlphaFoldDB" id="A0A9D9H3J7"/>
<gene>
    <name evidence="4" type="ORF">IAC55_01300</name>
</gene>
<evidence type="ECO:0000256" key="2">
    <source>
        <dbReference type="SAM" id="SignalP"/>
    </source>
</evidence>
<protein>
    <submittedName>
        <fullName evidence="4">S-layer homology domain-containing protein</fullName>
    </submittedName>
</protein>
<name>A0A9D9H3J7_9FIRM</name>
<dbReference type="PANTHER" id="PTHR31157">
    <property type="entry name" value="SCP DOMAIN-CONTAINING PROTEIN"/>
    <property type="match status" value="1"/>
</dbReference>
<dbReference type="CDD" id="cd05379">
    <property type="entry name" value="CAP_bacterial"/>
    <property type="match status" value="1"/>
</dbReference>
<evidence type="ECO:0000256" key="1">
    <source>
        <dbReference type="ARBA" id="ARBA00022737"/>
    </source>
</evidence>
<dbReference type="Gene3D" id="3.40.33.10">
    <property type="entry name" value="CAP"/>
    <property type="match status" value="1"/>
</dbReference>
<keyword evidence="2" id="KW-0732">Signal</keyword>
<reference evidence="4" key="2">
    <citation type="journal article" date="2021" name="PeerJ">
        <title>Extensive microbial diversity within the chicken gut microbiome revealed by metagenomics and culture.</title>
        <authorList>
            <person name="Gilroy R."/>
            <person name="Ravi A."/>
            <person name="Getino M."/>
            <person name="Pursley I."/>
            <person name="Horton D.L."/>
            <person name="Alikhan N.F."/>
            <person name="Baker D."/>
            <person name="Gharbi K."/>
            <person name="Hall N."/>
            <person name="Watson M."/>
            <person name="Adriaenssens E.M."/>
            <person name="Foster-Nyarko E."/>
            <person name="Jarju S."/>
            <person name="Secka A."/>
            <person name="Antonio M."/>
            <person name="Oren A."/>
            <person name="Chaudhuri R.R."/>
            <person name="La Ragione R."/>
            <person name="Hildebrand F."/>
            <person name="Pallen M.J."/>
        </authorList>
    </citation>
    <scope>NUCLEOTIDE SEQUENCE</scope>
    <source>
        <strain evidence="4">F6-4510</strain>
    </source>
</reference>
<dbReference type="Proteomes" id="UP000823611">
    <property type="component" value="Unassembled WGS sequence"/>
</dbReference>
<dbReference type="PANTHER" id="PTHR31157:SF1">
    <property type="entry name" value="SCP DOMAIN-CONTAINING PROTEIN"/>
    <property type="match status" value="1"/>
</dbReference>
<evidence type="ECO:0000313" key="4">
    <source>
        <dbReference type="EMBL" id="MBO8433942.1"/>
    </source>
</evidence>
<feature type="chain" id="PRO_5038406734" evidence="2">
    <location>
        <begin position="25"/>
        <end position="466"/>
    </location>
</feature>
<comment type="caution">
    <text evidence="4">The sequence shown here is derived from an EMBL/GenBank/DDBJ whole genome shotgun (WGS) entry which is preliminary data.</text>
</comment>
<dbReference type="Pfam" id="PF00395">
    <property type="entry name" value="SLH"/>
    <property type="match status" value="2"/>
</dbReference>
<evidence type="ECO:0000313" key="5">
    <source>
        <dbReference type="Proteomes" id="UP000823611"/>
    </source>
</evidence>
<feature type="signal peptide" evidence="2">
    <location>
        <begin position="1"/>
        <end position="24"/>
    </location>
</feature>
<keyword evidence="1" id="KW-0677">Repeat</keyword>
<dbReference type="Pfam" id="PF14504">
    <property type="entry name" value="CAP_assoc_N"/>
    <property type="match status" value="1"/>
</dbReference>
<dbReference type="InterPro" id="IPR001119">
    <property type="entry name" value="SLH_dom"/>
</dbReference>
<dbReference type="EMBL" id="JADIMX010000028">
    <property type="protein sequence ID" value="MBO8433942.1"/>
    <property type="molecule type" value="Genomic_DNA"/>
</dbReference>
<feature type="domain" description="SLH" evidence="3">
    <location>
        <begin position="145"/>
        <end position="207"/>
    </location>
</feature>